<protein>
    <recommendedName>
        <fullName evidence="3">Protein kinase domain-containing protein</fullName>
    </recommendedName>
</protein>
<dbReference type="GO" id="GO:0005524">
    <property type="term" value="F:ATP binding"/>
    <property type="evidence" value="ECO:0007669"/>
    <property type="project" value="UniProtKB-UniRule"/>
</dbReference>
<evidence type="ECO:0000256" key="2">
    <source>
        <dbReference type="SAM" id="MobiDB-lite"/>
    </source>
</evidence>
<accession>C5KPA2</accession>
<feature type="compositionally biased region" description="Acidic residues" evidence="2">
    <location>
        <begin position="93"/>
        <end position="109"/>
    </location>
</feature>
<organism evidence="5">
    <name type="scientific">Perkinsus marinus (strain ATCC 50983 / TXsc)</name>
    <dbReference type="NCBI Taxonomy" id="423536"/>
    <lineage>
        <taxon>Eukaryota</taxon>
        <taxon>Sar</taxon>
        <taxon>Alveolata</taxon>
        <taxon>Perkinsozoa</taxon>
        <taxon>Perkinsea</taxon>
        <taxon>Perkinsida</taxon>
        <taxon>Perkinsidae</taxon>
        <taxon>Perkinsus</taxon>
    </lineage>
</organism>
<feature type="region of interest" description="Disordered" evidence="2">
    <location>
        <begin position="92"/>
        <end position="130"/>
    </location>
</feature>
<keyword evidence="5" id="KW-1185">Reference proteome</keyword>
<dbReference type="SUPFAM" id="SSF56112">
    <property type="entry name" value="Protein kinase-like (PK-like)"/>
    <property type="match status" value="1"/>
</dbReference>
<feature type="domain" description="Protein kinase" evidence="3">
    <location>
        <begin position="174"/>
        <end position="292"/>
    </location>
</feature>
<keyword evidence="1" id="KW-0547">Nucleotide-binding</keyword>
<reference evidence="4 5" key="1">
    <citation type="submission" date="2008-07" db="EMBL/GenBank/DDBJ databases">
        <authorList>
            <person name="El-Sayed N."/>
            <person name="Caler E."/>
            <person name="Inman J."/>
            <person name="Amedeo P."/>
            <person name="Hass B."/>
            <person name="Wortman J."/>
        </authorList>
    </citation>
    <scope>NUCLEOTIDE SEQUENCE [LARGE SCALE GENOMIC DNA]</scope>
    <source>
        <strain evidence="5">ATCC 50983 / TXsc</strain>
    </source>
</reference>
<name>C5KPA2_PERM5</name>
<evidence type="ECO:0000259" key="3">
    <source>
        <dbReference type="PROSITE" id="PS50011"/>
    </source>
</evidence>
<dbReference type="InParanoid" id="C5KPA2"/>
<evidence type="ECO:0000256" key="1">
    <source>
        <dbReference type="PROSITE-ProRule" id="PRU10141"/>
    </source>
</evidence>
<dbReference type="InterPro" id="IPR011009">
    <property type="entry name" value="Kinase-like_dom_sf"/>
</dbReference>
<dbReference type="GeneID" id="9043170"/>
<evidence type="ECO:0000313" key="5">
    <source>
        <dbReference type="Proteomes" id="UP000007800"/>
    </source>
</evidence>
<dbReference type="AlphaFoldDB" id="C5KPA2"/>
<sequence length="292" mass="32914">MFSPGTSPLFPVVGDPPALDRPHLFDDELFELRYSADGCRYYAFPALPYLPKVEPPPTPKVEKSQWEIEESERVEAIFAKYVEAYRKQKEAENAAEAEQKEEEEQEEEEPVRPPQLVVHSNFAGNSNDSSESCHNGAIVLAAASVPGPPPEMECDSDFAIGRNIPSPSNRYVEYEVLDKLGEGSFGNVYLCAMKSLLGGHAPRRVAMKVIKNNSRYAKKHLQHAVFEARVLTILGKCFNLPKPVFYPEGEEVRSAFWPDQQFETPFLEYYDSFVFKGRPCIISELADTTLLE</sequence>
<dbReference type="InterPro" id="IPR017441">
    <property type="entry name" value="Protein_kinase_ATP_BS"/>
</dbReference>
<evidence type="ECO:0000313" key="4">
    <source>
        <dbReference type="EMBL" id="EER13709.1"/>
    </source>
</evidence>
<dbReference type="InterPro" id="IPR000719">
    <property type="entry name" value="Prot_kinase_dom"/>
</dbReference>
<dbReference type="PROSITE" id="PS50011">
    <property type="entry name" value="PROTEIN_KINASE_DOM"/>
    <property type="match status" value="1"/>
</dbReference>
<feature type="binding site" evidence="1">
    <location>
        <position position="208"/>
    </location>
    <ligand>
        <name>ATP</name>
        <dbReference type="ChEBI" id="CHEBI:30616"/>
    </ligand>
</feature>
<gene>
    <name evidence="4" type="ORF">Pmar_PMAR002158</name>
</gene>
<dbReference type="OrthoDB" id="448960at2759"/>
<dbReference type="Proteomes" id="UP000007800">
    <property type="component" value="Unassembled WGS sequence"/>
</dbReference>
<keyword evidence="1" id="KW-0067">ATP-binding</keyword>
<dbReference type="Gene3D" id="3.30.200.20">
    <property type="entry name" value="Phosphorylase Kinase, domain 1"/>
    <property type="match status" value="1"/>
</dbReference>
<dbReference type="GO" id="GO:0004672">
    <property type="term" value="F:protein kinase activity"/>
    <property type="evidence" value="ECO:0007669"/>
    <property type="project" value="InterPro"/>
</dbReference>
<proteinExistence type="predicted"/>
<dbReference type="EMBL" id="GG674978">
    <property type="protein sequence ID" value="EER13709.1"/>
    <property type="molecule type" value="Genomic_DNA"/>
</dbReference>
<dbReference type="RefSeq" id="XP_002781914.1">
    <property type="nucleotide sequence ID" value="XM_002781868.1"/>
</dbReference>
<dbReference type="PROSITE" id="PS00107">
    <property type="entry name" value="PROTEIN_KINASE_ATP"/>
    <property type="match status" value="1"/>
</dbReference>